<feature type="domain" description="Cytochrome c" evidence="8">
    <location>
        <begin position="24"/>
        <end position="102"/>
    </location>
</feature>
<dbReference type="InterPro" id="IPR009056">
    <property type="entry name" value="Cyt_c-like_dom"/>
</dbReference>
<evidence type="ECO:0000256" key="6">
    <source>
        <dbReference type="PROSITE-ProRule" id="PRU00433"/>
    </source>
</evidence>
<dbReference type="PROSITE" id="PS51007">
    <property type="entry name" value="CYTC"/>
    <property type="match status" value="1"/>
</dbReference>
<dbReference type="PANTHER" id="PTHR33751">
    <property type="entry name" value="CBB3-TYPE CYTOCHROME C OXIDASE SUBUNIT FIXP"/>
    <property type="match status" value="1"/>
</dbReference>
<evidence type="ECO:0000256" key="3">
    <source>
        <dbReference type="ARBA" id="ARBA00022723"/>
    </source>
</evidence>
<dbReference type="Proteomes" id="UP000027466">
    <property type="component" value="Unassembled WGS sequence"/>
</dbReference>
<dbReference type="PANTHER" id="PTHR33751:SF9">
    <property type="entry name" value="CYTOCHROME C4"/>
    <property type="match status" value="1"/>
</dbReference>
<evidence type="ECO:0000256" key="1">
    <source>
        <dbReference type="ARBA" id="ARBA00022448"/>
    </source>
</evidence>
<name>A0A069PCR2_9BURK</name>
<keyword evidence="5 6" id="KW-0408">Iron</keyword>
<accession>A0A069PCR2</accession>
<keyword evidence="10" id="KW-1185">Reference proteome</keyword>
<evidence type="ECO:0000259" key="8">
    <source>
        <dbReference type="PROSITE" id="PS51007"/>
    </source>
</evidence>
<protein>
    <submittedName>
        <fullName evidence="9">Cytochrome C554</fullName>
    </submittedName>
</protein>
<keyword evidence="7" id="KW-0732">Signal</keyword>
<keyword evidence="1" id="KW-0813">Transport</keyword>
<keyword evidence="4" id="KW-0249">Electron transport</keyword>
<dbReference type="GO" id="GO:0009055">
    <property type="term" value="F:electron transfer activity"/>
    <property type="evidence" value="ECO:0007669"/>
    <property type="project" value="InterPro"/>
</dbReference>
<evidence type="ECO:0000256" key="2">
    <source>
        <dbReference type="ARBA" id="ARBA00022617"/>
    </source>
</evidence>
<proteinExistence type="predicted"/>
<evidence type="ECO:0000313" key="9">
    <source>
        <dbReference type="EMBL" id="KDR38410.1"/>
    </source>
</evidence>
<dbReference type="Pfam" id="PF00034">
    <property type="entry name" value="Cytochrom_C"/>
    <property type="match status" value="1"/>
</dbReference>
<keyword evidence="2 6" id="KW-0349">Heme</keyword>
<dbReference type="GO" id="GO:0020037">
    <property type="term" value="F:heme binding"/>
    <property type="evidence" value="ECO:0007669"/>
    <property type="project" value="InterPro"/>
</dbReference>
<dbReference type="InterPro" id="IPR036909">
    <property type="entry name" value="Cyt_c-like_dom_sf"/>
</dbReference>
<comment type="caution">
    <text evidence="9">The sequence shown here is derived from an EMBL/GenBank/DDBJ whole genome shotgun (WGS) entry which is preliminary data.</text>
</comment>
<evidence type="ECO:0000256" key="5">
    <source>
        <dbReference type="ARBA" id="ARBA00023004"/>
    </source>
</evidence>
<dbReference type="Gene3D" id="1.10.760.10">
    <property type="entry name" value="Cytochrome c-like domain"/>
    <property type="match status" value="1"/>
</dbReference>
<feature type="chain" id="PRO_5001667041" evidence="7">
    <location>
        <begin position="24"/>
        <end position="102"/>
    </location>
</feature>
<sequence length="102" mass="10891">MQKILRSFVLSVMLASMVSGSMAADIVAGKSRAGQCAACHGPDGHAVIPQTPNLAGQDEDYLAEQLKAFRSGERQNETMSVIAKPLNDTEIANLAAYFHSLK</sequence>
<feature type="signal peptide" evidence="7">
    <location>
        <begin position="1"/>
        <end position="23"/>
    </location>
</feature>
<organism evidence="9 10">
    <name type="scientific">Caballeronia glathei</name>
    <dbReference type="NCBI Taxonomy" id="60547"/>
    <lineage>
        <taxon>Bacteria</taxon>
        <taxon>Pseudomonadati</taxon>
        <taxon>Pseudomonadota</taxon>
        <taxon>Betaproteobacteria</taxon>
        <taxon>Burkholderiales</taxon>
        <taxon>Burkholderiaceae</taxon>
        <taxon>Caballeronia</taxon>
    </lineage>
</organism>
<evidence type="ECO:0000313" key="10">
    <source>
        <dbReference type="Proteomes" id="UP000027466"/>
    </source>
</evidence>
<reference evidence="9 10" key="1">
    <citation type="submission" date="2014-03" db="EMBL/GenBank/DDBJ databases">
        <title>Draft Genome Sequences of Four Burkholderia Strains.</title>
        <authorList>
            <person name="Liu X.Y."/>
            <person name="Li C.X."/>
            <person name="Xu J.H."/>
        </authorList>
    </citation>
    <scope>NUCLEOTIDE SEQUENCE [LARGE SCALE GENOMIC DNA]</scope>
    <source>
        <strain evidence="9 10">DSM 50014</strain>
    </source>
</reference>
<keyword evidence="3 6" id="KW-0479">Metal-binding</keyword>
<dbReference type="SUPFAM" id="SSF46626">
    <property type="entry name" value="Cytochrome c"/>
    <property type="match status" value="1"/>
</dbReference>
<gene>
    <name evidence="9" type="ORF">BG61_41035</name>
</gene>
<dbReference type="EMBL" id="JFHC01000091">
    <property type="protein sequence ID" value="KDR38410.1"/>
    <property type="molecule type" value="Genomic_DNA"/>
</dbReference>
<dbReference type="STRING" id="60547.GCA_000751215_01039"/>
<evidence type="ECO:0000256" key="7">
    <source>
        <dbReference type="SAM" id="SignalP"/>
    </source>
</evidence>
<dbReference type="GO" id="GO:0046872">
    <property type="term" value="F:metal ion binding"/>
    <property type="evidence" value="ECO:0007669"/>
    <property type="project" value="UniProtKB-KW"/>
</dbReference>
<dbReference type="InterPro" id="IPR050597">
    <property type="entry name" value="Cytochrome_c_Oxidase_Subunit"/>
</dbReference>
<dbReference type="AlphaFoldDB" id="A0A069PCR2"/>
<evidence type="ECO:0000256" key="4">
    <source>
        <dbReference type="ARBA" id="ARBA00022982"/>
    </source>
</evidence>